<dbReference type="GO" id="GO:0046872">
    <property type="term" value="F:metal ion binding"/>
    <property type="evidence" value="ECO:0007669"/>
    <property type="project" value="UniProtKB-KW"/>
</dbReference>
<name>A0A2S1SIJ6_9FLAO</name>
<reference evidence="5 6" key="1">
    <citation type="submission" date="2018-05" db="EMBL/GenBank/DDBJ databases">
        <title>Genome sequencing of Flavobacterium sp. HYN0049.</title>
        <authorList>
            <person name="Yi H."/>
            <person name="Baek C."/>
        </authorList>
    </citation>
    <scope>NUCLEOTIDE SEQUENCE [LARGE SCALE GENOMIC DNA]</scope>
    <source>
        <strain evidence="5 6">HYN0049</strain>
    </source>
</reference>
<feature type="domain" description="ENPP1-3/EXOG-like endonuclease/phosphodiesterase" evidence="3">
    <location>
        <begin position="54"/>
        <end position="229"/>
    </location>
</feature>
<dbReference type="Pfam" id="PF01223">
    <property type="entry name" value="Endonuclease_NS"/>
    <property type="match status" value="1"/>
</dbReference>
<proteinExistence type="predicted"/>
<dbReference type="Proteomes" id="UP000244937">
    <property type="component" value="Chromosome"/>
</dbReference>
<dbReference type="PANTHER" id="PTHR13966:SF5">
    <property type="entry name" value="ENDONUCLEASE G, MITOCHONDRIAL"/>
    <property type="match status" value="1"/>
</dbReference>
<feature type="active site" description="Proton acceptor" evidence="1">
    <location>
        <position position="110"/>
    </location>
</feature>
<dbReference type="Gene3D" id="3.40.570.10">
    <property type="entry name" value="Extracellular Endonuclease, subunit A"/>
    <property type="match status" value="1"/>
</dbReference>
<protein>
    <recommendedName>
        <fullName evidence="7">DNA/RNA non-specific endonuclease</fullName>
    </recommendedName>
</protein>
<dbReference type="InterPro" id="IPR020821">
    <property type="entry name" value="ENPP1-3/EXOG-like_nuc-like"/>
</dbReference>
<feature type="binding site" evidence="2">
    <location>
        <position position="141"/>
    </location>
    <ligand>
        <name>Mg(2+)</name>
        <dbReference type="ChEBI" id="CHEBI:18420"/>
        <note>catalytic</note>
    </ligand>
</feature>
<dbReference type="KEGG" id="fpal:HYN49_10030"/>
<keyword evidence="2" id="KW-0479">Metal-binding</keyword>
<dbReference type="OrthoDB" id="9811262at2"/>
<sequence>MPPTGHFLFIFENHYTPKINFMKAKKLFLIWACLLTASLSAQLKTDTIVNTGVYKSYFCYAIKEPLYVTYTLYKGGGSCDREQESFHFKKCGIKTASDKDYSGSGYDKGHLVNAEDFAYDCTMEETTFCYYNCLPQTIALNRGIWKTWEEKIRDSSQKRRLFIIAGGIYSDKTIGSNNIGVPDFCYKVVLDAKTSEVLWCLLFPNDESKRATAITLEALKRKLGYDLVP</sequence>
<dbReference type="InterPro" id="IPR040255">
    <property type="entry name" value="Non-specific_endonuclease"/>
</dbReference>
<evidence type="ECO:0000313" key="6">
    <source>
        <dbReference type="Proteomes" id="UP000244937"/>
    </source>
</evidence>
<dbReference type="GO" id="GO:0016787">
    <property type="term" value="F:hydrolase activity"/>
    <property type="evidence" value="ECO:0007669"/>
    <property type="project" value="InterPro"/>
</dbReference>
<evidence type="ECO:0000259" key="4">
    <source>
        <dbReference type="SMART" id="SM00892"/>
    </source>
</evidence>
<evidence type="ECO:0000313" key="5">
    <source>
        <dbReference type="EMBL" id="AWI26211.1"/>
    </source>
</evidence>
<dbReference type="SUPFAM" id="SSF54060">
    <property type="entry name" value="His-Me finger endonucleases"/>
    <property type="match status" value="1"/>
</dbReference>
<dbReference type="EMBL" id="CP029187">
    <property type="protein sequence ID" value="AWI26211.1"/>
    <property type="molecule type" value="Genomic_DNA"/>
</dbReference>
<feature type="domain" description="DNA/RNA non-specific endonuclease/pyrophosphatase/phosphodiesterase" evidence="4">
    <location>
        <begin position="50"/>
        <end position="223"/>
    </location>
</feature>
<evidence type="ECO:0000259" key="3">
    <source>
        <dbReference type="SMART" id="SM00477"/>
    </source>
</evidence>
<dbReference type="SMART" id="SM00477">
    <property type="entry name" value="NUC"/>
    <property type="match status" value="1"/>
</dbReference>
<evidence type="ECO:0000256" key="2">
    <source>
        <dbReference type="PIRSR" id="PIRSR640255-2"/>
    </source>
</evidence>
<organism evidence="5 6">
    <name type="scientific">Flavobacterium pallidum</name>
    <dbReference type="NCBI Taxonomy" id="2172098"/>
    <lineage>
        <taxon>Bacteria</taxon>
        <taxon>Pseudomonadati</taxon>
        <taxon>Bacteroidota</taxon>
        <taxon>Flavobacteriia</taxon>
        <taxon>Flavobacteriales</taxon>
        <taxon>Flavobacteriaceae</taxon>
        <taxon>Flavobacterium</taxon>
    </lineage>
</organism>
<evidence type="ECO:0008006" key="7">
    <source>
        <dbReference type="Google" id="ProtNLM"/>
    </source>
</evidence>
<dbReference type="InterPro" id="IPR001604">
    <property type="entry name" value="Endo_G_ENPP1-like_dom"/>
</dbReference>
<dbReference type="InterPro" id="IPR044929">
    <property type="entry name" value="DNA/RNA_non-sp_Endonuclease_sf"/>
</dbReference>
<dbReference type="PANTHER" id="PTHR13966">
    <property type="entry name" value="ENDONUCLEASE RELATED"/>
    <property type="match status" value="1"/>
</dbReference>
<dbReference type="GO" id="GO:0003676">
    <property type="term" value="F:nucleic acid binding"/>
    <property type="evidence" value="ECO:0007669"/>
    <property type="project" value="InterPro"/>
</dbReference>
<dbReference type="AlphaFoldDB" id="A0A2S1SIJ6"/>
<dbReference type="SMART" id="SM00892">
    <property type="entry name" value="Endonuclease_NS"/>
    <property type="match status" value="1"/>
</dbReference>
<dbReference type="InterPro" id="IPR044925">
    <property type="entry name" value="His-Me_finger_sf"/>
</dbReference>
<accession>A0A2S1SIJ6</accession>
<evidence type="ECO:0000256" key="1">
    <source>
        <dbReference type="PIRSR" id="PIRSR640255-1"/>
    </source>
</evidence>
<gene>
    <name evidence="5" type="ORF">HYN49_10030</name>
</gene>
<dbReference type="GO" id="GO:0004519">
    <property type="term" value="F:endonuclease activity"/>
    <property type="evidence" value="ECO:0007669"/>
    <property type="project" value="TreeGrafter"/>
</dbReference>
<keyword evidence="6" id="KW-1185">Reference proteome</keyword>